<evidence type="ECO:0000313" key="7">
    <source>
        <dbReference type="EMBL" id="GAA3587173.1"/>
    </source>
</evidence>
<comment type="caution">
    <text evidence="7">The sequence shown here is derived from an EMBL/GenBank/DDBJ whole genome shotgun (WGS) entry which is preliminary data.</text>
</comment>
<accession>A0ABP6YR05</accession>
<protein>
    <recommendedName>
        <fullName evidence="6">DUF1232 domain-containing protein</fullName>
    </recommendedName>
</protein>
<dbReference type="Pfam" id="PF06803">
    <property type="entry name" value="DUF1232"/>
    <property type="match status" value="1"/>
</dbReference>
<comment type="subcellular location">
    <subcellularLocation>
        <location evidence="1">Endomembrane system</location>
        <topology evidence="1">Multi-pass membrane protein</topology>
    </subcellularLocation>
</comment>
<sequence>MGLYCWGMVFFGGLLGLIGLATLVFRDGDVLGVPAAGVGGVFLGLGAVAAAIGLVRRARWRRKAAKGEPVPVGDVFERAKALPRMLRAAKAEGYAGVSGGRKALWLVALVYLISPIDILPDLLPVLGIADDAGVGMWLFTSVSTATGLYLRHERERRALPPG</sequence>
<dbReference type="Proteomes" id="UP001501222">
    <property type="component" value="Unassembled WGS sequence"/>
</dbReference>
<feature type="domain" description="DUF1232" evidence="6">
    <location>
        <begin position="102"/>
        <end position="137"/>
    </location>
</feature>
<evidence type="ECO:0000256" key="5">
    <source>
        <dbReference type="SAM" id="Phobius"/>
    </source>
</evidence>
<evidence type="ECO:0000313" key="8">
    <source>
        <dbReference type="Proteomes" id="UP001501222"/>
    </source>
</evidence>
<evidence type="ECO:0000256" key="2">
    <source>
        <dbReference type="ARBA" id="ARBA00022692"/>
    </source>
</evidence>
<keyword evidence="3 5" id="KW-1133">Transmembrane helix</keyword>
<keyword evidence="2 5" id="KW-0812">Transmembrane</keyword>
<gene>
    <name evidence="7" type="ORF">GCM10022235_67440</name>
</gene>
<feature type="transmembrane region" description="Helical" evidence="5">
    <location>
        <begin position="31"/>
        <end position="55"/>
    </location>
</feature>
<proteinExistence type="predicted"/>
<dbReference type="InterPro" id="IPR010652">
    <property type="entry name" value="DUF1232"/>
</dbReference>
<keyword evidence="4 5" id="KW-0472">Membrane</keyword>
<evidence type="ECO:0000256" key="1">
    <source>
        <dbReference type="ARBA" id="ARBA00004127"/>
    </source>
</evidence>
<name>A0ABP6YR05_9ACTN</name>
<evidence type="ECO:0000256" key="3">
    <source>
        <dbReference type="ARBA" id="ARBA00022989"/>
    </source>
</evidence>
<evidence type="ECO:0000256" key="4">
    <source>
        <dbReference type="ARBA" id="ARBA00023136"/>
    </source>
</evidence>
<feature type="transmembrane region" description="Helical" evidence="5">
    <location>
        <begin position="132"/>
        <end position="150"/>
    </location>
</feature>
<evidence type="ECO:0000259" key="6">
    <source>
        <dbReference type="Pfam" id="PF06803"/>
    </source>
</evidence>
<dbReference type="EMBL" id="BAABAA010000013">
    <property type="protein sequence ID" value="GAA3587173.1"/>
    <property type="molecule type" value="Genomic_DNA"/>
</dbReference>
<keyword evidence="8" id="KW-1185">Reference proteome</keyword>
<feature type="transmembrane region" description="Helical" evidence="5">
    <location>
        <begin position="103"/>
        <end position="120"/>
    </location>
</feature>
<organism evidence="7 8">
    <name type="scientific">Kribbella ginsengisoli</name>
    <dbReference type="NCBI Taxonomy" id="363865"/>
    <lineage>
        <taxon>Bacteria</taxon>
        <taxon>Bacillati</taxon>
        <taxon>Actinomycetota</taxon>
        <taxon>Actinomycetes</taxon>
        <taxon>Propionibacteriales</taxon>
        <taxon>Kribbellaceae</taxon>
        <taxon>Kribbella</taxon>
    </lineage>
</organism>
<feature type="transmembrane region" description="Helical" evidence="5">
    <location>
        <begin position="7"/>
        <end position="25"/>
    </location>
</feature>
<reference evidence="8" key="1">
    <citation type="journal article" date="2019" name="Int. J. Syst. Evol. Microbiol.">
        <title>The Global Catalogue of Microorganisms (GCM) 10K type strain sequencing project: providing services to taxonomists for standard genome sequencing and annotation.</title>
        <authorList>
            <consortium name="The Broad Institute Genomics Platform"/>
            <consortium name="The Broad Institute Genome Sequencing Center for Infectious Disease"/>
            <person name="Wu L."/>
            <person name="Ma J."/>
        </authorList>
    </citation>
    <scope>NUCLEOTIDE SEQUENCE [LARGE SCALE GENOMIC DNA]</scope>
    <source>
        <strain evidence="8">JCM 16928</strain>
    </source>
</reference>